<comment type="caution">
    <text evidence="2">The sequence shown here is derived from an EMBL/GenBank/DDBJ whole genome shotgun (WGS) entry which is preliminary data.</text>
</comment>
<sequence length="128" mass="13963">MSHLLAPQEEKKEARVSQSEPVITDTSFLVPPQEEKSGHSGKNVSGQSWMVPPQEEKVDTAALRGEKSRLDRAVDRFEEQINKRSIENDAPGGVDEIARVKQQRDSVLSGAAGVTGEDVGIAEKSRLV</sequence>
<feature type="region of interest" description="Disordered" evidence="1">
    <location>
        <begin position="1"/>
        <end position="59"/>
    </location>
</feature>
<evidence type="ECO:0000313" key="2">
    <source>
        <dbReference type="EMBL" id="OJT06130.1"/>
    </source>
</evidence>
<dbReference type="STRING" id="154538.A0A1M2VEX7"/>
<dbReference type="AlphaFoldDB" id="A0A1M2VEX7"/>
<name>A0A1M2VEX7_TRAPU</name>
<gene>
    <name evidence="2" type="ORF">TRAPUB_3065</name>
</gene>
<dbReference type="EMBL" id="MNAD01001353">
    <property type="protein sequence ID" value="OJT06130.1"/>
    <property type="molecule type" value="Genomic_DNA"/>
</dbReference>
<proteinExistence type="predicted"/>
<dbReference type="OrthoDB" id="2779013at2759"/>
<dbReference type="Proteomes" id="UP000184267">
    <property type="component" value="Unassembled WGS sequence"/>
</dbReference>
<organism evidence="2 3">
    <name type="scientific">Trametes pubescens</name>
    <name type="common">White-rot fungus</name>
    <dbReference type="NCBI Taxonomy" id="154538"/>
    <lineage>
        <taxon>Eukaryota</taxon>
        <taxon>Fungi</taxon>
        <taxon>Dikarya</taxon>
        <taxon>Basidiomycota</taxon>
        <taxon>Agaricomycotina</taxon>
        <taxon>Agaricomycetes</taxon>
        <taxon>Polyporales</taxon>
        <taxon>Polyporaceae</taxon>
        <taxon>Trametes</taxon>
    </lineage>
</organism>
<dbReference type="OMA" id="WMVPPQE"/>
<feature type="compositionally biased region" description="Polar residues" evidence="1">
    <location>
        <begin position="16"/>
        <end position="27"/>
    </location>
</feature>
<reference evidence="2 3" key="1">
    <citation type="submission" date="2016-10" db="EMBL/GenBank/DDBJ databases">
        <title>Genome sequence of the basidiomycete white-rot fungus Trametes pubescens.</title>
        <authorList>
            <person name="Makela M.R."/>
            <person name="Granchi Z."/>
            <person name="Peng M."/>
            <person name="De Vries R.P."/>
            <person name="Grigoriev I."/>
            <person name="Riley R."/>
            <person name="Hilden K."/>
        </authorList>
    </citation>
    <scope>NUCLEOTIDE SEQUENCE [LARGE SCALE GENOMIC DNA]</scope>
    <source>
        <strain evidence="2 3">FBCC735</strain>
    </source>
</reference>
<evidence type="ECO:0000256" key="1">
    <source>
        <dbReference type="SAM" id="MobiDB-lite"/>
    </source>
</evidence>
<evidence type="ECO:0000313" key="3">
    <source>
        <dbReference type="Proteomes" id="UP000184267"/>
    </source>
</evidence>
<accession>A0A1M2VEX7</accession>
<protein>
    <submittedName>
        <fullName evidence="2">Uncharacterized protein</fullName>
    </submittedName>
</protein>
<keyword evidence="3" id="KW-1185">Reference proteome</keyword>